<feature type="transmembrane region" description="Helical" evidence="5">
    <location>
        <begin position="199"/>
        <end position="229"/>
    </location>
</feature>
<evidence type="ECO:0000259" key="6">
    <source>
        <dbReference type="Pfam" id="PF04932"/>
    </source>
</evidence>
<keyword evidence="3 5" id="KW-1133">Transmembrane helix</keyword>
<dbReference type="GO" id="GO:0016020">
    <property type="term" value="C:membrane"/>
    <property type="evidence" value="ECO:0007669"/>
    <property type="project" value="UniProtKB-SubCell"/>
</dbReference>
<dbReference type="AlphaFoldDB" id="A0A1G9BQM9"/>
<keyword evidence="2 5" id="KW-0812">Transmembrane</keyword>
<organism evidence="7 8">
    <name type="scientific">Catalinimonas alkaloidigena</name>
    <dbReference type="NCBI Taxonomy" id="1075417"/>
    <lineage>
        <taxon>Bacteria</taxon>
        <taxon>Pseudomonadati</taxon>
        <taxon>Bacteroidota</taxon>
        <taxon>Cytophagia</taxon>
        <taxon>Cytophagales</taxon>
        <taxon>Catalimonadaceae</taxon>
        <taxon>Catalinimonas</taxon>
    </lineage>
</organism>
<name>A0A1G9BQM9_9BACT</name>
<dbReference type="GO" id="GO:0016874">
    <property type="term" value="F:ligase activity"/>
    <property type="evidence" value="ECO:0007669"/>
    <property type="project" value="UniProtKB-KW"/>
</dbReference>
<evidence type="ECO:0000256" key="3">
    <source>
        <dbReference type="ARBA" id="ARBA00022989"/>
    </source>
</evidence>
<dbReference type="STRING" id="1075417.SAMN05421823_102685"/>
<feature type="transmembrane region" description="Helical" evidence="5">
    <location>
        <begin position="241"/>
        <end position="261"/>
    </location>
</feature>
<feature type="transmembrane region" description="Helical" evidence="5">
    <location>
        <begin position="170"/>
        <end position="187"/>
    </location>
</feature>
<feature type="transmembrane region" description="Helical" evidence="5">
    <location>
        <begin position="72"/>
        <end position="91"/>
    </location>
</feature>
<keyword evidence="4 5" id="KW-0472">Membrane</keyword>
<feature type="domain" description="O-antigen ligase-related" evidence="6">
    <location>
        <begin position="206"/>
        <end position="360"/>
    </location>
</feature>
<protein>
    <submittedName>
        <fullName evidence="7">O-antigen ligase</fullName>
    </submittedName>
</protein>
<dbReference type="Pfam" id="PF04932">
    <property type="entry name" value="Wzy_C"/>
    <property type="match status" value="1"/>
</dbReference>
<feature type="transmembrane region" description="Helical" evidence="5">
    <location>
        <begin position="128"/>
        <end position="149"/>
    </location>
</feature>
<feature type="transmembrane region" description="Helical" evidence="5">
    <location>
        <begin position="375"/>
        <end position="391"/>
    </location>
</feature>
<feature type="transmembrane region" description="Helical" evidence="5">
    <location>
        <begin position="39"/>
        <end position="57"/>
    </location>
</feature>
<evidence type="ECO:0000256" key="2">
    <source>
        <dbReference type="ARBA" id="ARBA00022692"/>
    </source>
</evidence>
<dbReference type="EMBL" id="FNFO01000002">
    <property type="protein sequence ID" value="SDK41799.1"/>
    <property type="molecule type" value="Genomic_DNA"/>
</dbReference>
<comment type="subcellular location">
    <subcellularLocation>
        <location evidence="1">Membrane</location>
        <topology evidence="1">Multi-pass membrane protein</topology>
    </subcellularLocation>
</comment>
<feature type="transmembrane region" description="Helical" evidence="5">
    <location>
        <begin position="103"/>
        <end position="122"/>
    </location>
</feature>
<dbReference type="RefSeq" id="WP_089680541.1">
    <property type="nucleotide sequence ID" value="NZ_FNFO01000002.1"/>
</dbReference>
<sequence>MRSLLSRPPRSLDQWIETGIQVGILGLLSGIFLVEHIRVWPNIALAALLISALAHALRTRPPFWQSLREPPFWAYMAIYVLLAFSMVFTAQTNVGYATGQLEMKVLFVVLPLAFALLPALTARTYQRYLLAFVAMTLLTSFFSLRDYFLHREEVLQAYGRAGIMFTVTHHVRYSVLVCYALFCSGYLAQQASSLFKRIIFLAVTCFFVLFLHILAVRTGLICFYALAAWLALRQLGRQKRWVGALLLLVILGTAVVAFTRLETLQKRVEYTLYDLEQYQNDPASANNYSMARRLLAYQVAWDTFRANPLFGVGEGNVQAALQERYRQEHTYITPDNYLMPHNEFLRFMAAEGLVGLGGFLFLFYYPWLSGRRYRFLPLSAFYLVITLSMLFEDALNTQLGLYIGLLFPMLHLTYLRGEAAHT</sequence>
<dbReference type="OrthoDB" id="1492360at2"/>
<evidence type="ECO:0000313" key="7">
    <source>
        <dbReference type="EMBL" id="SDK41799.1"/>
    </source>
</evidence>
<evidence type="ECO:0000256" key="4">
    <source>
        <dbReference type="ARBA" id="ARBA00023136"/>
    </source>
</evidence>
<feature type="transmembrane region" description="Helical" evidence="5">
    <location>
        <begin position="397"/>
        <end position="415"/>
    </location>
</feature>
<dbReference type="InterPro" id="IPR007016">
    <property type="entry name" value="O-antigen_ligase-rel_domated"/>
</dbReference>
<evidence type="ECO:0000313" key="8">
    <source>
        <dbReference type="Proteomes" id="UP000198510"/>
    </source>
</evidence>
<proteinExistence type="predicted"/>
<accession>A0A1G9BQM9</accession>
<feature type="transmembrane region" description="Helical" evidence="5">
    <location>
        <begin position="344"/>
        <end position="363"/>
    </location>
</feature>
<dbReference type="Proteomes" id="UP000198510">
    <property type="component" value="Unassembled WGS sequence"/>
</dbReference>
<keyword evidence="7" id="KW-0436">Ligase</keyword>
<keyword evidence="8" id="KW-1185">Reference proteome</keyword>
<dbReference type="PANTHER" id="PTHR37422">
    <property type="entry name" value="TEICHURONIC ACID BIOSYNTHESIS PROTEIN TUAE"/>
    <property type="match status" value="1"/>
</dbReference>
<evidence type="ECO:0000256" key="5">
    <source>
        <dbReference type="SAM" id="Phobius"/>
    </source>
</evidence>
<feature type="transmembrane region" description="Helical" evidence="5">
    <location>
        <begin position="15"/>
        <end position="34"/>
    </location>
</feature>
<evidence type="ECO:0000256" key="1">
    <source>
        <dbReference type="ARBA" id="ARBA00004141"/>
    </source>
</evidence>
<dbReference type="PANTHER" id="PTHR37422:SF13">
    <property type="entry name" value="LIPOPOLYSACCHARIDE BIOSYNTHESIS PROTEIN PA4999-RELATED"/>
    <property type="match status" value="1"/>
</dbReference>
<dbReference type="InterPro" id="IPR051533">
    <property type="entry name" value="WaaL-like"/>
</dbReference>
<gene>
    <name evidence="7" type="ORF">SAMN05421823_102685</name>
</gene>
<reference evidence="7 8" key="1">
    <citation type="submission" date="2016-10" db="EMBL/GenBank/DDBJ databases">
        <authorList>
            <person name="de Groot N.N."/>
        </authorList>
    </citation>
    <scope>NUCLEOTIDE SEQUENCE [LARGE SCALE GENOMIC DNA]</scope>
    <source>
        <strain evidence="7 8">DSM 25186</strain>
    </source>
</reference>